<organism evidence="2">
    <name type="scientific">marine sediment metagenome</name>
    <dbReference type="NCBI Taxonomy" id="412755"/>
    <lineage>
        <taxon>unclassified sequences</taxon>
        <taxon>metagenomes</taxon>
        <taxon>ecological metagenomes</taxon>
    </lineage>
</organism>
<dbReference type="EMBL" id="LAZR01000534">
    <property type="protein sequence ID" value="KKN65104.1"/>
    <property type="molecule type" value="Genomic_DNA"/>
</dbReference>
<reference evidence="2" key="1">
    <citation type="journal article" date="2015" name="Nature">
        <title>Complex archaea that bridge the gap between prokaryotes and eukaryotes.</title>
        <authorList>
            <person name="Spang A."/>
            <person name="Saw J.H."/>
            <person name="Jorgensen S.L."/>
            <person name="Zaremba-Niedzwiedzka K."/>
            <person name="Martijn J."/>
            <person name="Lind A.E."/>
            <person name="van Eijk R."/>
            <person name="Schleper C."/>
            <person name="Guy L."/>
            <person name="Ettema T.J."/>
        </authorList>
    </citation>
    <scope>NUCLEOTIDE SEQUENCE</scope>
</reference>
<feature type="transmembrane region" description="Helical" evidence="1">
    <location>
        <begin position="56"/>
        <end position="81"/>
    </location>
</feature>
<protein>
    <submittedName>
        <fullName evidence="2">Uncharacterized protein</fullName>
    </submittedName>
</protein>
<sequence length="87" mass="9223">MGTLALHRNKKGQTIIIGLVVMFIATIIWSILVPVLNPFLDVVSANATARGETGQALLISLVPLLGWFVIVIGYLAIVAGAQAGRQQ</sequence>
<keyword evidence="1" id="KW-0472">Membrane</keyword>
<comment type="caution">
    <text evidence="2">The sequence shown here is derived from an EMBL/GenBank/DDBJ whole genome shotgun (WGS) entry which is preliminary data.</text>
</comment>
<gene>
    <name evidence="2" type="ORF">LCGC14_0484920</name>
</gene>
<name>A0A0F9SDK1_9ZZZZ</name>
<proteinExistence type="predicted"/>
<keyword evidence="1" id="KW-0812">Transmembrane</keyword>
<evidence type="ECO:0000313" key="2">
    <source>
        <dbReference type="EMBL" id="KKN65104.1"/>
    </source>
</evidence>
<keyword evidence="1" id="KW-1133">Transmembrane helix</keyword>
<evidence type="ECO:0000256" key="1">
    <source>
        <dbReference type="SAM" id="Phobius"/>
    </source>
</evidence>
<feature type="transmembrane region" description="Helical" evidence="1">
    <location>
        <begin position="12"/>
        <end position="36"/>
    </location>
</feature>
<accession>A0A0F9SDK1</accession>
<dbReference type="AlphaFoldDB" id="A0A0F9SDK1"/>